<feature type="compositionally biased region" description="Acidic residues" evidence="1">
    <location>
        <begin position="34"/>
        <end position="46"/>
    </location>
</feature>
<reference evidence="3" key="2">
    <citation type="journal article" date="2011" name="Proc. Natl. Acad. Sci. U.S.A.">
        <title>Obligate biotrophy features unraveled by the genomic analysis of rust fungi.</title>
        <authorList>
            <person name="Duplessis S."/>
            <person name="Cuomo C.A."/>
            <person name="Lin Y.-C."/>
            <person name="Aerts A."/>
            <person name="Tisserant E."/>
            <person name="Veneault-Fourrey C."/>
            <person name="Joly D.L."/>
            <person name="Hacquard S."/>
            <person name="Amselem J."/>
            <person name="Cantarel B.L."/>
            <person name="Chiu R."/>
            <person name="Coutinho P.M."/>
            <person name="Feau N."/>
            <person name="Field M."/>
            <person name="Frey P."/>
            <person name="Gelhaye E."/>
            <person name="Goldberg J."/>
            <person name="Grabherr M.G."/>
            <person name="Kodira C.D."/>
            <person name="Kohler A."/>
            <person name="Kuees U."/>
            <person name="Lindquist E.A."/>
            <person name="Lucas S.M."/>
            <person name="Mago R."/>
            <person name="Mauceli E."/>
            <person name="Morin E."/>
            <person name="Murat C."/>
            <person name="Pangilinan J.L."/>
            <person name="Park R."/>
            <person name="Pearson M."/>
            <person name="Quesneville H."/>
            <person name="Rouhier N."/>
            <person name="Sakthikumar S."/>
            <person name="Salamov A.A."/>
            <person name="Schmutz J."/>
            <person name="Selles B."/>
            <person name="Shapiro H."/>
            <person name="Tanguay P."/>
            <person name="Tuskan G.A."/>
            <person name="Henrissat B."/>
            <person name="Van de Peer Y."/>
            <person name="Rouze P."/>
            <person name="Ellis J.G."/>
            <person name="Dodds P.N."/>
            <person name="Schein J.E."/>
            <person name="Zhong S."/>
            <person name="Hamelin R.C."/>
            <person name="Grigoriev I.V."/>
            <person name="Szabo L.J."/>
            <person name="Martin F."/>
        </authorList>
    </citation>
    <scope>NUCLEOTIDE SEQUENCE [LARGE SCALE GENOMIC DNA]</scope>
    <source>
        <strain evidence="3">CRL 75-36-700-3 / race SCCL</strain>
    </source>
</reference>
<dbReference type="RefSeq" id="XP_003330140.2">
    <property type="nucleotide sequence ID" value="XM_003330092.2"/>
</dbReference>
<accession>E3KN85</accession>
<evidence type="ECO:0008006" key="4">
    <source>
        <dbReference type="Google" id="ProtNLM"/>
    </source>
</evidence>
<dbReference type="OrthoDB" id="2505777at2759"/>
<dbReference type="VEuPathDB" id="FungiDB:PGTG_11050"/>
<feature type="region of interest" description="Disordered" evidence="1">
    <location>
        <begin position="1"/>
        <end position="55"/>
    </location>
</feature>
<evidence type="ECO:0000313" key="3">
    <source>
        <dbReference type="Proteomes" id="UP000008783"/>
    </source>
</evidence>
<keyword evidence="3" id="KW-1185">Reference proteome</keyword>
<gene>
    <name evidence="2" type="ORF">PGTG_11050</name>
</gene>
<dbReference type="EMBL" id="DS178296">
    <property type="protein sequence ID" value="EFP85721.2"/>
    <property type="molecule type" value="Genomic_DNA"/>
</dbReference>
<dbReference type="AlphaFoldDB" id="E3KN85"/>
<protein>
    <recommendedName>
        <fullName evidence="4">BED-type domain-containing protein</fullName>
    </recommendedName>
</protein>
<dbReference type="SMART" id="SM00614">
    <property type="entry name" value="ZnF_BED"/>
    <property type="match status" value="1"/>
</dbReference>
<dbReference type="Proteomes" id="UP000008783">
    <property type="component" value="Unassembled WGS sequence"/>
</dbReference>
<feature type="compositionally biased region" description="Polar residues" evidence="1">
    <location>
        <begin position="15"/>
        <end position="31"/>
    </location>
</feature>
<proteinExistence type="predicted"/>
<name>E3KN85_PUCGT</name>
<sequence>MKHKAAQSSPPVPNSKASKPTSSQPSGNQNIIEIDSDEVNYVDMDDSDSKNPTKSQSLKRSWVWLHFKEEVGPQAENLAVCQVVQRGGKLCGASMKRDKSKSMKNLHGHLYNMHKLADPKLLKKTKKSSHIDIRTWAKKGECKPKVQLNSESLKNALVYFLAKCNLSFCLIEQKSYRELVHLINKDAAPLVRQMCRSGIATHLARVCWNLVHGVGTTSCDVIGAAHTSYDVIGSGV</sequence>
<evidence type="ECO:0000256" key="1">
    <source>
        <dbReference type="SAM" id="MobiDB-lite"/>
    </source>
</evidence>
<dbReference type="InParanoid" id="E3KN85"/>
<dbReference type="GeneID" id="10544287"/>
<dbReference type="HOGENOM" id="CLU_1175928_0_0_1"/>
<reference key="1">
    <citation type="submission" date="2007-01" db="EMBL/GenBank/DDBJ databases">
        <title>The Genome Sequence of Puccinia graminis f. sp. tritici Strain CRL 75-36-700-3.</title>
        <authorList>
            <consortium name="The Broad Institute Genome Sequencing Platform"/>
            <person name="Birren B."/>
            <person name="Lander E."/>
            <person name="Galagan J."/>
            <person name="Nusbaum C."/>
            <person name="Devon K."/>
            <person name="Cuomo C."/>
            <person name="Jaffe D."/>
            <person name="Butler J."/>
            <person name="Alvarez P."/>
            <person name="Gnerre S."/>
            <person name="Grabherr M."/>
            <person name="Mauceli E."/>
            <person name="Brockman W."/>
            <person name="Young S."/>
            <person name="LaButti K."/>
            <person name="Sykes S."/>
            <person name="DeCaprio D."/>
            <person name="Crawford M."/>
            <person name="Koehrsen M."/>
            <person name="Engels R."/>
            <person name="Montgomery P."/>
            <person name="Pearson M."/>
            <person name="Howarth C."/>
            <person name="Larson L."/>
            <person name="White J."/>
            <person name="Zeng Q."/>
            <person name="Kodira C."/>
            <person name="Yandava C."/>
            <person name="Alvarado L."/>
            <person name="O'Leary S."/>
            <person name="Szabo L."/>
            <person name="Dean R."/>
            <person name="Schein J."/>
        </authorList>
    </citation>
    <scope>NUCLEOTIDE SEQUENCE</scope>
    <source>
        <strain>CRL 75-36-700-3</strain>
    </source>
</reference>
<dbReference type="KEGG" id="pgr:PGTG_11050"/>
<organism evidence="2 3">
    <name type="scientific">Puccinia graminis f. sp. tritici (strain CRL 75-36-700-3 / race SCCL)</name>
    <name type="common">Black stem rust fungus</name>
    <dbReference type="NCBI Taxonomy" id="418459"/>
    <lineage>
        <taxon>Eukaryota</taxon>
        <taxon>Fungi</taxon>
        <taxon>Dikarya</taxon>
        <taxon>Basidiomycota</taxon>
        <taxon>Pucciniomycotina</taxon>
        <taxon>Pucciniomycetes</taxon>
        <taxon>Pucciniales</taxon>
        <taxon>Pucciniaceae</taxon>
        <taxon>Puccinia</taxon>
    </lineage>
</organism>
<evidence type="ECO:0000313" key="2">
    <source>
        <dbReference type="EMBL" id="EFP85721.2"/>
    </source>
</evidence>